<dbReference type="AlphaFoldDB" id="A0A437AMA5"/>
<evidence type="ECO:0000256" key="5">
    <source>
        <dbReference type="PROSITE-ProRule" id="PRU00042"/>
    </source>
</evidence>
<evidence type="ECO:0000256" key="3">
    <source>
        <dbReference type="ARBA" id="ARBA00022771"/>
    </source>
</evidence>
<feature type="domain" description="C2H2-type" evidence="6">
    <location>
        <begin position="179"/>
        <end position="206"/>
    </location>
</feature>
<dbReference type="GO" id="GO:0008270">
    <property type="term" value="F:zinc ion binding"/>
    <property type="evidence" value="ECO:0007669"/>
    <property type="project" value="UniProtKB-KW"/>
</dbReference>
<dbReference type="EMBL" id="RCSS01000247">
    <property type="protein sequence ID" value="RVD92331.1"/>
    <property type="molecule type" value="Genomic_DNA"/>
</dbReference>
<name>A0A437AMA5_9MICR</name>
<dbReference type="Proteomes" id="UP000282876">
    <property type="component" value="Unassembled WGS sequence"/>
</dbReference>
<keyword evidence="3 5" id="KW-0863">Zinc-finger</keyword>
<evidence type="ECO:0000313" key="7">
    <source>
        <dbReference type="EMBL" id="RVD92331.1"/>
    </source>
</evidence>
<dbReference type="PANTHER" id="PTHR23057:SF0">
    <property type="entry name" value="JUXTAPOSED WITH ANOTHER ZINC FINGER PROTEIN 1"/>
    <property type="match status" value="1"/>
</dbReference>
<dbReference type="GO" id="GO:0005634">
    <property type="term" value="C:nucleus"/>
    <property type="evidence" value="ECO:0007669"/>
    <property type="project" value="TreeGrafter"/>
</dbReference>
<sequence>MPETNKPKNPRSRANYLRNLDSYRERKGFMNPVAQEIESLLLRWESLVYYDIDEETIDYLRSNEKEFISNNEKEEEDTQHNRENCKNNKISSKNSYKLIEVSKSNYIDSSLQNYRIVSNDCIKFDKENNNSVQLTKQTKNIVSFLCSIPNCGKQYTSSYGLSYHHKHGHKEDVDPTKKYKCFYVGCKKRYKNPNGLQYHIRNNHKS</sequence>
<dbReference type="PROSITE" id="PS50157">
    <property type="entry name" value="ZINC_FINGER_C2H2_2"/>
    <property type="match status" value="2"/>
</dbReference>
<proteinExistence type="predicted"/>
<evidence type="ECO:0000256" key="2">
    <source>
        <dbReference type="ARBA" id="ARBA00022737"/>
    </source>
</evidence>
<keyword evidence="1" id="KW-0479">Metal-binding</keyword>
<evidence type="ECO:0000313" key="8">
    <source>
        <dbReference type="Proteomes" id="UP000282876"/>
    </source>
</evidence>
<dbReference type="VEuPathDB" id="MicrosporidiaDB:TUBRATIS_11730"/>
<protein>
    <submittedName>
        <fullName evidence="7">Zinc finger protein</fullName>
    </submittedName>
</protein>
<dbReference type="PROSITE" id="PS00028">
    <property type="entry name" value="ZINC_FINGER_C2H2_1"/>
    <property type="match status" value="2"/>
</dbReference>
<keyword evidence="8" id="KW-1185">Reference proteome</keyword>
<organism evidence="7 8">
    <name type="scientific">Tubulinosema ratisbonensis</name>
    <dbReference type="NCBI Taxonomy" id="291195"/>
    <lineage>
        <taxon>Eukaryota</taxon>
        <taxon>Fungi</taxon>
        <taxon>Fungi incertae sedis</taxon>
        <taxon>Microsporidia</taxon>
        <taxon>Tubulinosematoidea</taxon>
        <taxon>Tubulinosematidae</taxon>
        <taxon>Tubulinosema</taxon>
    </lineage>
</organism>
<gene>
    <name evidence="7" type="ORF">TUBRATIS_11730</name>
</gene>
<dbReference type="Gene3D" id="3.30.160.60">
    <property type="entry name" value="Classic Zinc Finger"/>
    <property type="match status" value="2"/>
</dbReference>
<keyword evidence="4" id="KW-0862">Zinc</keyword>
<evidence type="ECO:0000256" key="1">
    <source>
        <dbReference type="ARBA" id="ARBA00022723"/>
    </source>
</evidence>
<dbReference type="InterPro" id="IPR051580">
    <property type="entry name" value="ZnF-Chromatin_assoc"/>
</dbReference>
<feature type="domain" description="C2H2-type" evidence="6">
    <location>
        <begin position="144"/>
        <end position="174"/>
    </location>
</feature>
<evidence type="ECO:0000256" key="4">
    <source>
        <dbReference type="ARBA" id="ARBA00022833"/>
    </source>
</evidence>
<accession>A0A437AMA5</accession>
<evidence type="ECO:0000259" key="6">
    <source>
        <dbReference type="PROSITE" id="PS50157"/>
    </source>
</evidence>
<keyword evidence="2" id="KW-0677">Repeat</keyword>
<dbReference type="InterPro" id="IPR013087">
    <property type="entry name" value="Znf_C2H2_type"/>
</dbReference>
<reference evidence="7 8" key="1">
    <citation type="submission" date="2018-10" db="EMBL/GenBank/DDBJ databases">
        <title>Draft genome sequence of the microsporidian Tubulinosema ratisbonensis.</title>
        <authorList>
            <person name="Polonais V."/>
            <person name="Peyretaillade E."/>
            <person name="Niehus S."/>
            <person name="Wawrzyniak I."/>
            <person name="Franchet A."/>
            <person name="Gaspin C."/>
            <person name="Reichstadt M."/>
            <person name="Belser C."/>
            <person name="Labadie K."/>
            <person name="Delbac F."/>
            <person name="Ferrandon D."/>
        </authorList>
    </citation>
    <scope>NUCLEOTIDE SEQUENCE [LARGE SCALE GENOMIC DNA]</scope>
    <source>
        <strain evidence="7 8">Franzen</strain>
    </source>
</reference>
<dbReference type="PANTHER" id="PTHR23057">
    <property type="entry name" value="JUXTAPOSED WITH ANOTHER ZINC FINGER PROTEIN 1"/>
    <property type="match status" value="1"/>
</dbReference>
<dbReference type="STRING" id="291195.A0A437AMA5"/>
<comment type="caution">
    <text evidence="7">The sequence shown here is derived from an EMBL/GenBank/DDBJ whole genome shotgun (WGS) entry which is preliminary data.</text>
</comment>
<dbReference type="SMART" id="SM00355">
    <property type="entry name" value="ZnF_C2H2"/>
    <property type="match status" value="2"/>
</dbReference>
<dbReference type="OrthoDB" id="3269380at2759"/>